<feature type="compositionally biased region" description="Polar residues" evidence="1">
    <location>
        <begin position="44"/>
        <end position="53"/>
    </location>
</feature>
<sequence length="429" mass="48454">MDFYDASGILEVGHETGPCESTRVLEEFKRMKEARRNRPGLARQTRSVCTRRSNAARRRPHGGQRPDGGHPHDEGHSKLRTLRQVTLTLPPQRASTPPSVTRSGPRAPQAFLPTYQHPYRPFSPRLTPPLYECEPVAIRQPIMTNHRSLQPPQPHRSSVHQMFSPPTSPPATFTQSQPAQHTGLAGKRKRMAPAQQNIPSARKQSKNGAPEAPRRQSQSPALSPTPNQQDDDPEDSMKDFKKPEWAATVPRVRCEDPKAESWYNNRPNANERPGLDEESIVSYARENGLPLGQVRALAMVNYEDKWQPGQAEFSCGFCCRKRTREHFAVLAPQECVRFPDGTLDRYSPNEERDDLERASAPMCPRRACVECGIRWGLYRRDDKIMMEGRRVVWICHCENVIPLEVDGPGQGEASCASCRRQSPLLPPNM</sequence>
<proteinExistence type="predicted"/>
<protein>
    <submittedName>
        <fullName evidence="2">Uncharacterized protein</fullName>
    </submittedName>
</protein>
<feature type="compositionally biased region" description="Basic and acidic residues" evidence="1">
    <location>
        <begin position="235"/>
        <end position="244"/>
    </location>
</feature>
<gene>
    <name evidence="2" type="ORF">CMUS01_01191</name>
</gene>
<feature type="region of interest" description="Disordered" evidence="1">
    <location>
        <begin position="32"/>
        <end position="76"/>
    </location>
</feature>
<evidence type="ECO:0000313" key="3">
    <source>
        <dbReference type="Proteomes" id="UP000639643"/>
    </source>
</evidence>
<name>A0A8H6U8N7_9PEZI</name>
<feature type="region of interest" description="Disordered" evidence="1">
    <location>
        <begin position="146"/>
        <end position="248"/>
    </location>
</feature>
<feature type="compositionally biased region" description="Polar residues" evidence="1">
    <location>
        <begin position="146"/>
        <end position="161"/>
    </location>
</feature>
<evidence type="ECO:0000256" key="1">
    <source>
        <dbReference type="SAM" id="MobiDB-lite"/>
    </source>
</evidence>
<comment type="caution">
    <text evidence="2">The sequence shown here is derived from an EMBL/GenBank/DDBJ whole genome shotgun (WGS) entry which is preliminary data.</text>
</comment>
<keyword evidence="3" id="KW-1185">Reference proteome</keyword>
<feature type="compositionally biased region" description="Polar residues" evidence="1">
    <location>
        <begin position="215"/>
        <end position="228"/>
    </location>
</feature>
<feature type="region of interest" description="Disordered" evidence="1">
    <location>
        <begin position="88"/>
        <end position="120"/>
    </location>
</feature>
<dbReference type="Proteomes" id="UP000639643">
    <property type="component" value="Unassembled WGS sequence"/>
</dbReference>
<feature type="compositionally biased region" description="Basic and acidic residues" evidence="1">
    <location>
        <begin position="67"/>
        <end position="76"/>
    </location>
</feature>
<evidence type="ECO:0000313" key="2">
    <source>
        <dbReference type="EMBL" id="KAF6844316.1"/>
    </source>
</evidence>
<organism evidence="2 3">
    <name type="scientific">Colletotrichum musicola</name>
    <dbReference type="NCBI Taxonomy" id="2175873"/>
    <lineage>
        <taxon>Eukaryota</taxon>
        <taxon>Fungi</taxon>
        <taxon>Dikarya</taxon>
        <taxon>Ascomycota</taxon>
        <taxon>Pezizomycotina</taxon>
        <taxon>Sordariomycetes</taxon>
        <taxon>Hypocreomycetidae</taxon>
        <taxon>Glomerellales</taxon>
        <taxon>Glomerellaceae</taxon>
        <taxon>Colletotrichum</taxon>
        <taxon>Colletotrichum orchidearum species complex</taxon>
    </lineage>
</organism>
<reference evidence="2" key="1">
    <citation type="journal article" date="2020" name="Phytopathology">
        <title>Genome Sequence Resources of Colletotrichum truncatum, C. plurivorum, C. musicola, and C. sojae: Four Species Pathogenic to Soybean (Glycine max).</title>
        <authorList>
            <person name="Rogerio F."/>
            <person name="Boufleur T.R."/>
            <person name="Ciampi-Guillardi M."/>
            <person name="Sukno S.A."/>
            <person name="Thon M.R."/>
            <person name="Massola Junior N.S."/>
            <person name="Baroncelli R."/>
        </authorList>
    </citation>
    <scope>NUCLEOTIDE SEQUENCE</scope>
    <source>
        <strain evidence="2">LFN0074</strain>
    </source>
</reference>
<dbReference type="AlphaFoldDB" id="A0A8H6U8N7"/>
<feature type="compositionally biased region" description="Polar residues" evidence="1">
    <location>
        <begin position="88"/>
        <end position="102"/>
    </location>
</feature>
<accession>A0A8H6U8N7</accession>
<dbReference type="EMBL" id="WIGM01000019">
    <property type="protein sequence ID" value="KAF6844316.1"/>
    <property type="molecule type" value="Genomic_DNA"/>
</dbReference>